<dbReference type="InterPro" id="IPR000792">
    <property type="entry name" value="Tscrpt_reg_LuxR_C"/>
</dbReference>
<dbReference type="Pfam" id="PF00196">
    <property type="entry name" value="GerE"/>
    <property type="match status" value="1"/>
</dbReference>
<dbReference type="EMBL" id="JBEUKS010000005">
    <property type="protein sequence ID" value="MFC1440020.1"/>
    <property type="molecule type" value="Genomic_DNA"/>
</dbReference>
<keyword evidence="6" id="KW-1185">Reference proteome</keyword>
<evidence type="ECO:0000256" key="3">
    <source>
        <dbReference type="SAM" id="MobiDB-lite"/>
    </source>
</evidence>
<organism evidence="5 6">
    <name type="scientific">Streptacidiphilus jeojiensis</name>
    <dbReference type="NCBI Taxonomy" id="3229225"/>
    <lineage>
        <taxon>Bacteria</taxon>
        <taxon>Bacillati</taxon>
        <taxon>Actinomycetota</taxon>
        <taxon>Actinomycetes</taxon>
        <taxon>Kitasatosporales</taxon>
        <taxon>Streptomycetaceae</taxon>
        <taxon>Streptacidiphilus</taxon>
    </lineage>
</organism>
<dbReference type="InterPro" id="IPR041664">
    <property type="entry name" value="AAA_16"/>
</dbReference>
<gene>
    <name evidence="5" type="ORF">ABUW04_17310</name>
</gene>
<proteinExistence type="predicted"/>
<dbReference type="Gene3D" id="1.10.10.10">
    <property type="entry name" value="Winged helix-like DNA-binding domain superfamily/Winged helix DNA-binding domain"/>
    <property type="match status" value="1"/>
</dbReference>
<keyword evidence="1" id="KW-0547">Nucleotide-binding</keyword>
<evidence type="ECO:0000256" key="2">
    <source>
        <dbReference type="ARBA" id="ARBA00022840"/>
    </source>
</evidence>
<dbReference type="SUPFAM" id="SSF52540">
    <property type="entry name" value="P-loop containing nucleoside triphosphate hydrolases"/>
    <property type="match status" value="1"/>
</dbReference>
<dbReference type="InterPro" id="IPR016032">
    <property type="entry name" value="Sig_transdc_resp-reg_C-effctor"/>
</dbReference>
<dbReference type="PROSITE" id="PS50043">
    <property type="entry name" value="HTH_LUXR_2"/>
    <property type="match status" value="1"/>
</dbReference>
<dbReference type="CDD" id="cd06170">
    <property type="entry name" value="LuxR_C_like"/>
    <property type="match status" value="1"/>
</dbReference>
<dbReference type="Proteomes" id="UP001592581">
    <property type="component" value="Unassembled WGS sequence"/>
</dbReference>
<keyword evidence="2" id="KW-0067">ATP-binding</keyword>
<dbReference type="SMART" id="SM00421">
    <property type="entry name" value="HTH_LUXR"/>
    <property type="match status" value="1"/>
</dbReference>
<name>A0ABV6XP51_9ACTN</name>
<dbReference type="Pfam" id="PF13191">
    <property type="entry name" value="AAA_16"/>
    <property type="match status" value="1"/>
</dbReference>
<dbReference type="PANTHER" id="PTHR16305:SF35">
    <property type="entry name" value="TRANSCRIPTIONAL ACTIVATOR DOMAIN"/>
    <property type="match status" value="1"/>
</dbReference>
<dbReference type="PRINTS" id="PR00038">
    <property type="entry name" value="HTHLUXR"/>
</dbReference>
<feature type="region of interest" description="Disordered" evidence="3">
    <location>
        <begin position="874"/>
        <end position="893"/>
    </location>
</feature>
<evidence type="ECO:0000259" key="4">
    <source>
        <dbReference type="PROSITE" id="PS50043"/>
    </source>
</evidence>
<sequence length="948" mass="99241">MLYGREGEQAAVEALLAGARAGRSGVLVLRGEPGIGKTALLEHAVEAAAPDFRVVRATGVEYEADLPFAGLNLLLSPALDRLPGLPAPQRRALERAFGLSDEPAAPTAAPDRLLAGLATLTLLADLAEKQPLLCVVDDAQWLDHASAGALLLAARRLQAEGVVLLFGARDGEGAWSAPGLPELRLGALPAEAARTLLAERAAGLSDHARSRVLAQAHGNPLALSELPAAPGPEGPVAGAGAGVEAAGAVPLAGQLQLAYHGQVSRLPAATQTLLLVAAAEETGDLDVVLRAAAVLGAAAEDLRAAEQAELVRTAPSEAGQRLVFRHPLLRSAVLQRAPLAQRLAAHRALAEALAALPVPDAEGRRAWHLALAATGPDEPTAAALERAAVQAARRGGHAGAASAYERSARLTPERATATRRYTYAAEAAIEAGETDRAAELAVRTLRRLDPEGSTAGGADGGSDDRLRRAQLLLVQATAQFWRGSDQGAFDLLLRTADLAADVAPEHLARVLMQAFHVAWYLGEEQVGVVCDRLGALAEPPAAGTVAGAGPDSGPGSHPTAAQAGYLVQVVRSLLGRSTQPVPPVADTVARARAAGAAVPVDLVTVCGATLIMGRDDETLRLAEELVAEARAVGAVGALPTLLFFLAEGELFQGRPAEALAHASEALRIAEDTGQPHWAGQLHSFLAQLAALRGDEASTRRSADAAHAAGLAGRPWTQWSLGLLDLGLGRAEECLGRLEPLVHGPQRHHVAGLRAVPDLVEAAVRLREPERAAGPFDYFRRWAARTGQPWTEALVLRCEALLGEDADAEQRFTAALRRHEEQDRPWDRARTALLYGEWLRRGRRKAEARGPLLAAQSAFDQLGAVPWAERARSELGATGTAAPQGRAGSGPLASLTPQESQIVRLAAQGLSNRDIAAQLFLSSRTVGYHLYKAYPKLGVASRGELAELF</sequence>
<reference evidence="5 6" key="1">
    <citation type="submission" date="2024-06" db="EMBL/GenBank/DDBJ databases">
        <authorList>
            <person name="Lee S.D."/>
        </authorList>
    </citation>
    <scope>NUCLEOTIDE SEQUENCE [LARGE SCALE GENOMIC DNA]</scope>
    <source>
        <strain evidence="5 6">N1-10</strain>
    </source>
</reference>
<feature type="domain" description="HTH luxR-type" evidence="4">
    <location>
        <begin position="887"/>
        <end position="948"/>
    </location>
</feature>
<dbReference type="Gene3D" id="1.25.40.10">
    <property type="entry name" value="Tetratricopeptide repeat domain"/>
    <property type="match status" value="1"/>
</dbReference>
<accession>A0ABV6XP51</accession>
<evidence type="ECO:0000313" key="5">
    <source>
        <dbReference type="EMBL" id="MFC1440020.1"/>
    </source>
</evidence>
<dbReference type="SUPFAM" id="SSF46894">
    <property type="entry name" value="C-terminal effector domain of the bipartite response regulators"/>
    <property type="match status" value="1"/>
</dbReference>
<protein>
    <submittedName>
        <fullName evidence="5">AAA family ATPase</fullName>
    </submittedName>
</protein>
<evidence type="ECO:0000256" key="1">
    <source>
        <dbReference type="ARBA" id="ARBA00022741"/>
    </source>
</evidence>
<dbReference type="InterPro" id="IPR036388">
    <property type="entry name" value="WH-like_DNA-bd_sf"/>
</dbReference>
<comment type="caution">
    <text evidence="5">The sequence shown here is derived from an EMBL/GenBank/DDBJ whole genome shotgun (WGS) entry which is preliminary data.</text>
</comment>
<dbReference type="InterPro" id="IPR011990">
    <property type="entry name" value="TPR-like_helical_dom_sf"/>
</dbReference>
<dbReference type="RefSeq" id="WP_380565603.1">
    <property type="nucleotide sequence ID" value="NZ_JBEUKS010000005.1"/>
</dbReference>
<dbReference type="InterPro" id="IPR027417">
    <property type="entry name" value="P-loop_NTPase"/>
</dbReference>
<dbReference type="PANTHER" id="PTHR16305">
    <property type="entry name" value="TESTICULAR SOLUBLE ADENYLYL CYCLASE"/>
    <property type="match status" value="1"/>
</dbReference>
<evidence type="ECO:0000313" key="6">
    <source>
        <dbReference type="Proteomes" id="UP001592581"/>
    </source>
</evidence>